<organism evidence="14 15">
    <name type="scientific">Polychaeton citri CBS 116435</name>
    <dbReference type="NCBI Taxonomy" id="1314669"/>
    <lineage>
        <taxon>Eukaryota</taxon>
        <taxon>Fungi</taxon>
        <taxon>Dikarya</taxon>
        <taxon>Ascomycota</taxon>
        <taxon>Pezizomycotina</taxon>
        <taxon>Dothideomycetes</taxon>
        <taxon>Dothideomycetidae</taxon>
        <taxon>Capnodiales</taxon>
        <taxon>Capnodiaceae</taxon>
        <taxon>Polychaeton</taxon>
    </lineage>
</organism>
<keyword evidence="7" id="KW-0963">Cytoplasm</keyword>
<dbReference type="SMART" id="SM00271">
    <property type="entry name" value="DnaJ"/>
    <property type="match status" value="1"/>
</dbReference>
<dbReference type="PROSITE" id="PS51074">
    <property type="entry name" value="DPH_MB"/>
    <property type="match status" value="1"/>
</dbReference>
<evidence type="ECO:0000256" key="11">
    <source>
        <dbReference type="ARBA" id="ARBA00023242"/>
    </source>
</evidence>
<dbReference type="InterPro" id="IPR044248">
    <property type="entry name" value="DPH3/4-like"/>
</dbReference>
<evidence type="ECO:0000256" key="7">
    <source>
        <dbReference type="ARBA" id="ARBA00022490"/>
    </source>
</evidence>
<evidence type="ECO:0000313" key="14">
    <source>
        <dbReference type="EMBL" id="KAF2725648.1"/>
    </source>
</evidence>
<keyword evidence="10" id="KW-0408">Iron</keyword>
<evidence type="ECO:0000256" key="8">
    <source>
        <dbReference type="ARBA" id="ARBA00022723"/>
    </source>
</evidence>
<dbReference type="GO" id="GO:0017183">
    <property type="term" value="P:protein histidyl modification to diphthamide"/>
    <property type="evidence" value="ECO:0007669"/>
    <property type="project" value="InterPro"/>
</dbReference>
<dbReference type="PROSITE" id="PS50076">
    <property type="entry name" value="DNAJ_2"/>
    <property type="match status" value="1"/>
</dbReference>
<gene>
    <name evidence="14" type="ORF">K431DRAFT_317602</name>
</gene>
<dbReference type="Pfam" id="PF05207">
    <property type="entry name" value="Zn_ribbon_CSL"/>
    <property type="match status" value="1"/>
</dbReference>
<dbReference type="GO" id="GO:0046872">
    <property type="term" value="F:metal ion binding"/>
    <property type="evidence" value="ECO:0007669"/>
    <property type="project" value="UniProtKB-KW"/>
</dbReference>
<comment type="subcellular location">
    <subcellularLocation>
        <location evidence="3">Cytoplasm</location>
    </subcellularLocation>
    <subcellularLocation>
        <location evidence="2">Nucleus</location>
    </subcellularLocation>
</comment>
<keyword evidence="11" id="KW-0539">Nucleus</keyword>
<dbReference type="CDD" id="cd06257">
    <property type="entry name" value="DnaJ"/>
    <property type="match status" value="1"/>
</dbReference>
<dbReference type="PANTHER" id="PTHR21454:SF46">
    <property type="entry name" value="DIPHTHAMIDE BIOSYNTHESIS PROTEIN 4"/>
    <property type="match status" value="1"/>
</dbReference>
<dbReference type="InterPro" id="IPR007872">
    <property type="entry name" value="DPH_MB_dom"/>
</dbReference>
<keyword evidence="15" id="KW-1185">Reference proteome</keyword>
<evidence type="ECO:0000256" key="1">
    <source>
        <dbReference type="ARBA" id="ARBA00003474"/>
    </source>
</evidence>
<keyword evidence="9" id="KW-0862">Zinc</keyword>
<evidence type="ECO:0000256" key="4">
    <source>
        <dbReference type="ARBA" id="ARBA00005156"/>
    </source>
</evidence>
<name>A0A9P4QHG8_9PEZI</name>
<evidence type="ECO:0000256" key="6">
    <source>
        <dbReference type="ARBA" id="ARBA00021797"/>
    </source>
</evidence>
<feature type="domain" description="DPH-type MB" evidence="13">
    <location>
        <begin position="103"/>
        <end position="165"/>
    </location>
</feature>
<dbReference type="Gene3D" id="3.10.660.10">
    <property type="entry name" value="DPH Zinc finger"/>
    <property type="match status" value="1"/>
</dbReference>
<dbReference type="SUPFAM" id="SSF46565">
    <property type="entry name" value="Chaperone J-domain"/>
    <property type="match status" value="1"/>
</dbReference>
<comment type="caution">
    <text evidence="14">The sequence shown here is derived from an EMBL/GenBank/DDBJ whole genome shotgun (WGS) entry which is preliminary data.</text>
</comment>
<dbReference type="InterPro" id="IPR036671">
    <property type="entry name" value="DPH_MB_sf"/>
</dbReference>
<evidence type="ECO:0000256" key="10">
    <source>
        <dbReference type="ARBA" id="ARBA00023004"/>
    </source>
</evidence>
<evidence type="ECO:0000256" key="5">
    <source>
        <dbReference type="ARBA" id="ARBA00006169"/>
    </source>
</evidence>
<comment type="function">
    <text evidence="1">Required for the first step of diphthamide biosynthesis, the transfer of 3-amino-3-carboxypropyl from S-adenosyl-L-methionine to a histidine residue. Diphthamide is a post-translational modification of histidine which occurs in elongation factor 2.</text>
</comment>
<dbReference type="SUPFAM" id="SSF144217">
    <property type="entry name" value="CSL zinc finger"/>
    <property type="match status" value="1"/>
</dbReference>
<feature type="domain" description="J" evidence="12">
    <location>
        <begin position="10"/>
        <end position="85"/>
    </location>
</feature>
<comment type="similarity">
    <text evidence="5">Belongs to the DPH4 family.</text>
</comment>
<dbReference type="PANTHER" id="PTHR21454">
    <property type="entry name" value="DPH3 HOMOLOG-RELATED"/>
    <property type="match status" value="1"/>
</dbReference>
<dbReference type="Gene3D" id="1.10.287.110">
    <property type="entry name" value="DnaJ domain"/>
    <property type="match status" value="1"/>
</dbReference>
<reference evidence="14" key="1">
    <citation type="journal article" date="2020" name="Stud. Mycol.">
        <title>101 Dothideomycetes genomes: a test case for predicting lifestyles and emergence of pathogens.</title>
        <authorList>
            <person name="Haridas S."/>
            <person name="Albert R."/>
            <person name="Binder M."/>
            <person name="Bloem J."/>
            <person name="Labutti K."/>
            <person name="Salamov A."/>
            <person name="Andreopoulos B."/>
            <person name="Baker S."/>
            <person name="Barry K."/>
            <person name="Bills G."/>
            <person name="Bluhm B."/>
            <person name="Cannon C."/>
            <person name="Castanera R."/>
            <person name="Culley D."/>
            <person name="Daum C."/>
            <person name="Ezra D."/>
            <person name="Gonzalez J."/>
            <person name="Henrissat B."/>
            <person name="Kuo A."/>
            <person name="Liang C."/>
            <person name="Lipzen A."/>
            <person name="Lutzoni F."/>
            <person name="Magnuson J."/>
            <person name="Mondo S."/>
            <person name="Nolan M."/>
            <person name="Ohm R."/>
            <person name="Pangilinan J."/>
            <person name="Park H.-J."/>
            <person name="Ramirez L."/>
            <person name="Alfaro M."/>
            <person name="Sun H."/>
            <person name="Tritt A."/>
            <person name="Yoshinaga Y."/>
            <person name="Zwiers L.-H."/>
            <person name="Turgeon B."/>
            <person name="Goodwin S."/>
            <person name="Spatafora J."/>
            <person name="Crous P."/>
            <person name="Grigoriev I."/>
        </authorList>
    </citation>
    <scope>NUCLEOTIDE SEQUENCE</scope>
    <source>
        <strain evidence="14">CBS 116435</strain>
    </source>
</reference>
<evidence type="ECO:0000259" key="12">
    <source>
        <dbReference type="PROSITE" id="PS50076"/>
    </source>
</evidence>
<evidence type="ECO:0000313" key="15">
    <source>
        <dbReference type="Proteomes" id="UP000799441"/>
    </source>
</evidence>
<evidence type="ECO:0000256" key="2">
    <source>
        <dbReference type="ARBA" id="ARBA00004123"/>
    </source>
</evidence>
<evidence type="ECO:0000256" key="9">
    <source>
        <dbReference type="ARBA" id="ARBA00022833"/>
    </source>
</evidence>
<dbReference type="EMBL" id="MU003767">
    <property type="protein sequence ID" value="KAF2725648.1"/>
    <property type="molecule type" value="Genomic_DNA"/>
</dbReference>
<keyword evidence="8" id="KW-0479">Metal-binding</keyword>
<evidence type="ECO:0000256" key="3">
    <source>
        <dbReference type="ARBA" id="ARBA00004496"/>
    </source>
</evidence>
<accession>A0A9P4QHG8</accession>
<dbReference type="Proteomes" id="UP000799441">
    <property type="component" value="Unassembled WGS sequence"/>
</dbReference>
<dbReference type="GO" id="GO:0005737">
    <property type="term" value="C:cytoplasm"/>
    <property type="evidence" value="ECO:0007669"/>
    <property type="project" value="UniProtKB-SubCell"/>
</dbReference>
<proteinExistence type="inferred from homology"/>
<dbReference type="GO" id="GO:0005634">
    <property type="term" value="C:nucleus"/>
    <property type="evidence" value="ECO:0007669"/>
    <property type="project" value="UniProtKB-SubCell"/>
</dbReference>
<evidence type="ECO:0000259" key="13">
    <source>
        <dbReference type="PROSITE" id="PS51074"/>
    </source>
</evidence>
<protein>
    <recommendedName>
        <fullName evidence="6">Diphthamide biosynthesis protein 4</fullName>
    </recommendedName>
</protein>
<dbReference type="InterPro" id="IPR001623">
    <property type="entry name" value="DnaJ_domain"/>
</dbReference>
<dbReference type="OrthoDB" id="445556at2759"/>
<dbReference type="Pfam" id="PF00226">
    <property type="entry name" value="DnaJ"/>
    <property type="match status" value="1"/>
</dbReference>
<sequence>MTVRQAHEDSHYSVLGLERYQDGAPLTPQQVKASYKKALLIFHPDKFKSSESKNSGTAQYSVDDIALAYKILSDPHLRGQYDNALRQTRFDGKSPQEVFHHTGLDTVDLDDLNFDEEQNVWTKDCRCGSQVGFLVTEPELLENVDDGELIVGCRGCSLWLRVLFSMEE</sequence>
<dbReference type="InterPro" id="IPR036869">
    <property type="entry name" value="J_dom_sf"/>
</dbReference>
<dbReference type="AlphaFoldDB" id="A0A9P4QHG8"/>
<comment type="pathway">
    <text evidence="4">Protein modification; peptidyl-diphthamide biosynthesis.</text>
</comment>